<dbReference type="STRING" id="168276.SAMN05444580_12246"/>
<evidence type="ECO:0000313" key="2">
    <source>
        <dbReference type="Proteomes" id="UP000199417"/>
    </source>
</evidence>
<evidence type="ECO:0000313" key="1">
    <source>
        <dbReference type="EMBL" id="SDE58837.1"/>
    </source>
</evidence>
<gene>
    <name evidence="1" type="ORF">SAMN05444580_12246</name>
</gene>
<dbReference type="Proteomes" id="UP000199417">
    <property type="component" value="Unassembled WGS sequence"/>
</dbReference>
<organism evidence="1 2">
    <name type="scientific">Rhodococcus tukisamuensis</name>
    <dbReference type="NCBI Taxonomy" id="168276"/>
    <lineage>
        <taxon>Bacteria</taxon>
        <taxon>Bacillati</taxon>
        <taxon>Actinomycetota</taxon>
        <taxon>Actinomycetes</taxon>
        <taxon>Mycobacteriales</taxon>
        <taxon>Nocardiaceae</taxon>
        <taxon>Rhodococcus</taxon>
    </lineage>
</organism>
<dbReference type="AlphaFoldDB" id="A0A1G7E572"/>
<protein>
    <submittedName>
        <fullName evidence="1">Uncharacterized protein</fullName>
    </submittedName>
</protein>
<name>A0A1G7E572_9NOCA</name>
<reference evidence="1 2" key="1">
    <citation type="submission" date="2016-10" db="EMBL/GenBank/DDBJ databases">
        <authorList>
            <person name="de Groot N.N."/>
        </authorList>
    </citation>
    <scope>NUCLEOTIDE SEQUENCE [LARGE SCALE GENOMIC DNA]</scope>
    <source>
        <strain evidence="1 2">JCM 11308</strain>
    </source>
</reference>
<proteinExistence type="predicted"/>
<dbReference type="EMBL" id="FNAB01000022">
    <property type="protein sequence ID" value="SDE58837.1"/>
    <property type="molecule type" value="Genomic_DNA"/>
</dbReference>
<sequence>MSTIIFDALLPFLGADAATHLATLLAVGP</sequence>
<keyword evidence="2" id="KW-1185">Reference proteome</keyword>
<accession>A0A1G7E572</accession>